<dbReference type="GO" id="GO:0006096">
    <property type="term" value="P:glycolytic process"/>
    <property type="evidence" value="ECO:0007669"/>
    <property type="project" value="InterPro"/>
</dbReference>
<dbReference type="SUPFAM" id="SSF53067">
    <property type="entry name" value="Actin-like ATPase domain"/>
    <property type="match status" value="1"/>
</dbReference>
<protein>
    <recommendedName>
        <fullName evidence="2">Glucokinase</fullName>
    </recommendedName>
    <alternativeName>
        <fullName evidence="7">Glucose kinase</fullName>
    </alternativeName>
</protein>
<evidence type="ECO:0000256" key="4">
    <source>
        <dbReference type="ARBA" id="ARBA00022741"/>
    </source>
</evidence>
<keyword evidence="6" id="KW-0067">ATP-binding</keyword>
<evidence type="ECO:0000256" key="2">
    <source>
        <dbReference type="ARBA" id="ARBA00014701"/>
    </source>
</evidence>
<dbReference type="PANTHER" id="PTHR18964">
    <property type="entry name" value="ROK (REPRESSOR, ORF, KINASE) FAMILY"/>
    <property type="match status" value="1"/>
</dbReference>
<evidence type="ECO:0000256" key="7">
    <source>
        <dbReference type="ARBA" id="ARBA00032386"/>
    </source>
</evidence>
<dbReference type="Pfam" id="PF00480">
    <property type="entry name" value="ROK"/>
    <property type="match status" value="1"/>
</dbReference>
<comment type="caution">
    <text evidence="8">The sequence shown here is derived from an EMBL/GenBank/DDBJ whole genome shotgun (WGS) entry which is preliminary data.</text>
</comment>
<reference evidence="8" key="1">
    <citation type="journal article" date="2021" name="PeerJ">
        <title>Extensive microbial diversity within the chicken gut microbiome revealed by metagenomics and culture.</title>
        <authorList>
            <person name="Gilroy R."/>
            <person name="Ravi A."/>
            <person name="Getino M."/>
            <person name="Pursley I."/>
            <person name="Horton D.L."/>
            <person name="Alikhan N.F."/>
            <person name="Baker D."/>
            <person name="Gharbi K."/>
            <person name="Hall N."/>
            <person name="Watson M."/>
            <person name="Adriaenssens E.M."/>
            <person name="Foster-Nyarko E."/>
            <person name="Jarju S."/>
            <person name="Secka A."/>
            <person name="Antonio M."/>
            <person name="Oren A."/>
            <person name="Chaudhuri R.R."/>
            <person name="La Ragione R."/>
            <person name="Hildebrand F."/>
            <person name="Pallen M.J."/>
        </authorList>
    </citation>
    <scope>NUCLEOTIDE SEQUENCE</scope>
    <source>
        <strain evidence="8">ChiGjej6B6-1540</strain>
    </source>
</reference>
<dbReference type="GO" id="GO:0005524">
    <property type="term" value="F:ATP binding"/>
    <property type="evidence" value="ECO:0007669"/>
    <property type="project" value="UniProtKB-KW"/>
</dbReference>
<keyword evidence="3" id="KW-0808">Transferase</keyword>
<dbReference type="NCBIfam" id="TIGR00744">
    <property type="entry name" value="ROK_glcA_fam"/>
    <property type="match status" value="1"/>
</dbReference>
<dbReference type="AlphaFoldDB" id="A0A9D1UNS2"/>
<comment type="similarity">
    <text evidence="1">Belongs to the ROK (NagC/XylR) family.</text>
</comment>
<dbReference type="PANTHER" id="PTHR18964:SF149">
    <property type="entry name" value="BIFUNCTIONAL UDP-N-ACETYLGLUCOSAMINE 2-EPIMERASE_N-ACETYLMANNOSAMINE KINASE"/>
    <property type="match status" value="1"/>
</dbReference>
<reference evidence="8" key="2">
    <citation type="submission" date="2021-04" db="EMBL/GenBank/DDBJ databases">
        <authorList>
            <person name="Gilroy R."/>
        </authorList>
    </citation>
    <scope>NUCLEOTIDE SEQUENCE</scope>
    <source>
        <strain evidence="8">ChiGjej6B6-1540</strain>
    </source>
</reference>
<evidence type="ECO:0000256" key="6">
    <source>
        <dbReference type="ARBA" id="ARBA00022840"/>
    </source>
</evidence>
<name>A0A9D1UNS2_9FIRM</name>
<evidence type="ECO:0000256" key="3">
    <source>
        <dbReference type="ARBA" id="ARBA00022679"/>
    </source>
</evidence>
<dbReference type="GO" id="GO:0004340">
    <property type="term" value="F:glucokinase activity"/>
    <property type="evidence" value="ECO:0007669"/>
    <property type="project" value="InterPro"/>
</dbReference>
<evidence type="ECO:0000256" key="5">
    <source>
        <dbReference type="ARBA" id="ARBA00022777"/>
    </source>
</evidence>
<proteinExistence type="inferred from homology"/>
<dbReference type="GO" id="GO:0005737">
    <property type="term" value="C:cytoplasm"/>
    <property type="evidence" value="ECO:0007669"/>
    <property type="project" value="InterPro"/>
</dbReference>
<dbReference type="InterPro" id="IPR000600">
    <property type="entry name" value="ROK"/>
</dbReference>
<keyword evidence="5" id="KW-0418">Kinase</keyword>
<organism evidence="8 9">
    <name type="scientific">Candidatus Flavonifractor merdipullorum</name>
    <dbReference type="NCBI Taxonomy" id="2838590"/>
    <lineage>
        <taxon>Bacteria</taxon>
        <taxon>Bacillati</taxon>
        <taxon>Bacillota</taxon>
        <taxon>Clostridia</taxon>
        <taxon>Eubacteriales</taxon>
        <taxon>Oscillospiraceae</taxon>
        <taxon>Flavonifractor</taxon>
    </lineage>
</organism>
<dbReference type="InterPro" id="IPR004654">
    <property type="entry name" value="ROK_glcA"/>
</dbReference>
<accession>A0A9D1UNS2</accession>
<evidence type="ECO:0000256" key="1">
    <source>
        <dbReference type="ARBA" id="ARBA00006479"/>
    </source>
</evidence>
<dbReference type="EMBL" id="DXGA01000177">
    <property type="protein sequence ID" value="HIW94527.1"/>
    <property type="molecule type" value="Genomic_DNA"/>
</dbReference>
<sequence>MYYLGIDLGGTNIAAAAVDEEGVILGRSSIPTPRDGAAPAQVAATMAQAVVQAVEHAGLELSNAASIGIGSPGTIDPVSGVVRFWSNLNFQDVPLSELVRKNIPMDLPIYLENDANAAALGEYASGAGKGSVSMVAITLGTGIGGGAVFNGKLYTGFNYAGMEVGHFVIEKGGRLCTCGRKGCFETYCSATALIRRTKEIMEQSPDSLLWQMADGDLNKVNGRIPFDAAQQGDAAAKAVVDEFIEYLGNGVASLVNVLQPEVFCIGGGISNQGENLLGPVRQILNREDYARNSINRTRLVRAELGNDAGIIGAALLPKFR</sequence>
<dbReference type="Gene3D" id="3.30.420.40">
    <property type="match status" value="2"/>
</dbReference>
<evidence type="ECO:0000313" key="9">
    <source>
        <dbReference type="Proteomes" id="UP000824192"/>
    </source>
</evidence>
<dbReference type="InterPro" id="IPR043129">
    <property type="entry name" value="ATPase_NBD"/>
</dbReference>
<evidence type="ECO:0000313" key="8">
    <source>
        <dbReference type="EMBL" id="HIW94527.1"/>
    </source>
</evidence>
<gene>
    <name evidence="8" type="ORF">H9868_08340</name>
</gene>
<dbReference type="Proteomes" id="UP000824192">
    <property type="component" value="Unassembled WGS sequence"/>
</dbReference>
<keyword evidence="4" id="KW-0547">Nucleotide-binding</keyword>